<dbReference type="AlphaFoldDB" id="A0AAP2Z1V6"/>
<evidence type="ECO:0000313" key="2">
    <source>
        <dbReference type="EMBL" id="MCU4743581.1"/>
    </source>
</evidence>
<dbReference type="Proteomes" id="UP001321018">
    <property type="component" value="Unassembled WGS sequence"/>
</dbReference>
<protein>
    <submittedName>
        <fullName evidence="2">Uncharacterized protein</fullName>
    </submittedName>
</protein>
<feature type="region of interest" description="Disordered" evidence="1">
    <location>
        <begin position="26"/>
        <end position="153"/>
    </location>
</feature>
<evidence type="ECO:0000313" key="3">
    <source>
        <dbReference type="Proteomes" id="UP001321018"/>
    </source>
</evidence>
<proteinExistence type="predicted"/>
<comment type="caution">
    <text evidence="2">The sequence shown here is derived from an EMBL/GenBank/DDBJ whole genome shotgun (WGS) entry which is preliminary data.</text>
</comment>
<dbReference type="RefSeq" id="WP_338005398.1">
    <property type="nucleotide sequence ID" value="NZ_JAOPKA010000016.1"/>
</dbReference>
<organism evidence="2 3">
    <name type="scientific">Natronoglomus mannanivorans</name>
    <dbReference type="NCBI Taxonomy" id="2979990"/>
    <lineage>
        <taxon>Archaea</taxon>
        <taxon>Methanobacteriati</taxon>
        <taxon>Methanobacteriota</taxon>
        <taxon>Stenosarchaea group</taxon>
        <taxon>Halobacteria</taxon>
        <taxon>Halobacteriales</taxon>
        <taxon>Natrialbaceae</taxon>
        <taxon>Natronoglomus</taxon>
    </lineage>
</organism>
<evidence type="ECO:0000256" key="1">
    <source>
        <dbReference type="SAM" id="MobiDB-lite"/>
    </source>
</evidence>
<reference evidence="2" key="1">
    <citation type="submission" date="2022-09" db="EMBL/GenBank/DDBJ databases">
        <title>Enrichment on poylsaccharides allowed isolation of novel metabolic and taxonomic groups of Haloarchaea.</title>
        <authorList>
            <person name="Sorokin D.Y."/>
            <person name="Elcheninov A.G."/>
            <person name="Khizhniak T.V."/>
            <person name="Kolganova T.V."/>
            <person name="Kublanov I.V."/>
        </authorList>
    </citation>
    <scope>NUCLEOTIDE SEQUENCE</scope>
    <source>
        <strain evidence="2">AArc-xg1-1</strain>
    </source>
</reference>
<name>A0AAP2Z1V6_9EURY</name>
<dbReference type="EMBL" id="JAOPKA010000016">
    <property type="protein sequence ID" value="MCU4743581.1"/>
    <property type="molecule type" value="Genomic_DNA"/>
</dbReference>
<gene>
    <name evidence="2" type="ORF">OB960_19535</name>
</gene>
<feature type="compositionally biased region" description="Basic and acidic residues" evidence="1">
    <location>
        <begin position="81"/>
        <end position="90"/>
    </location>
</feature>
<accession>A0AAP2Z1V6</accession>
<sequence length="153" mass="16289">MEIERRKLLALVTVGLFTTSWKVGSPLQWAPETDPENAYSGGYGSVSTGSNPLSVRDGNPTNGPGSLIPELLNETGSVTRIELEVDRTLEIETEDTVNESSPEADSQEESELDSPSFGGGTEDDTENTVAPGPELPDSGYGIDPYGSPQSNRE</sequence>